<protein>
    <submittedName>
        <fullName evidence="1">Uncharacterized protein</fullName>
    </submittedName>
</protein>
<sequence length="272" mass="32038">MLKINFHFVLLLVLSIFCSNCAIRYFNDSEYNPIGLVEDNTLSDRTPINQILDEKTELIGKKIYDVKAYVAIYSECLMETQNIQSIALNYHCDSCLEYPIGYQRFRFFEIMVGKENDISLDTLYFFLSEKLSEKFNPTYASSWEYERARIYYFVSEGRDSLQKPKVDFINFNRYVRKHKSMFNGKMKTSRNSKDNFQFYFRKDSANQCMVLNKIVSKSTNKISGTKPLIYDVNQILFDDSNPLNGMKLYYDPKMSTLTQALLDKKVLYRSKN</sequence>
<dbReference type="AlphaFoldDB" id="A0A9D7SEH6"/>
<accession>A0A9D7SEH6</accession>
<reference evidence="1 2" key="1">
    <citation type="submission" date="2020-10" db="EMBL/GenBank/DDBJ databases">
        <title>Connecting structure to function with the recovery of over 1000 high-quality activated sludge metagenome-assembled genomes encoding full-length rRNA genes using long-read sequencing.</title>
        <authorList>
            <person name="Singleton C.M."/>
            <person name="Petriglieri F."/>
            <person name="Kristensen J.M."/>
            <person name="Kirkegaard R.H."/>
            <person name="Michaelsen T.Y."/>
            <person name="Andersen M.H."/>
            <person name="Karst S.M."/>
            <person name="Dueholm M.S."/>
            <person name="Nielsen P.H."/>
            <person name="Albertsen M."/>
        </authorList>
    </citation>
    <scope>NUCLEOTIDE SEQUENCE [LARGE SCALE GENOMIC DNA]</scope>
    <source>
        <strain evidence="1">Ribe_18-Q3-R11-54_BAT3C.373</strain>
    </source>
</reference>
<name>A0A9D7SEH6_9BACT</name>
<gene>
    <name evidence="1" type="ORF">IPO85_20535</name>
</gene>
<organism evidence="1 2">
    <name type="scientific">Candidatus Defluviibacterium haderslevense</name>
    <dbReference type="NCBI Taxonomy" id="2981993"/>
    <lineage>
        <taxon>Bacteria</taxon>
        <taxon>Pseudomonadati</taxon>
        <taxon>Bacteroidota</taxon>
        <taxon>Saprospiria</taxon>
        <taxon>Saprospirales</taxon>
        <taxon>Saprospiraceae</taxon>
        <taxon>Candidatus Defluviibacterium</taxon>
    </lineage>
</organism>
<dbReference type="Proteomes" id="UP000808349">
    <property type="component" value="Unassembled WGS sequence"/>
</dbReference>
<proteinExistence type="predicted"/>
<comment type="caution">
    <text evidence="1">The sequence shown here is derived from an EMBL/GenBank/DDBJ whole genome shotgun (WGS) entry which is preliminary data.</text>
</comment>
<evidence type="ECO:0000313" key="1">
    <source>
        <dbReference type="EMBL" id="MBK9719856.1"/>
    </source>
</evidence>
<evidence type="ECO:0000313" key="2">
    <source>
        <dbReference type="Proteomes" id="UP000808349"/>
    </source>
</evidence>
<dbReference type="EMBL" id="JADKFW010000021">
    <property type="protein sequence ID" value="MBK9719856.1"/>
    <property type="molecule type" value="Genomic_DNA"/>
</dbReference>